<feature type="region of interest" description="Disordered" evidence="1">
    <location>
        <begin position="1"/>
        <end position="24"/>
    </location>
</feature>
<sequence>MGTSNASLISAGNQGGQGITAGTPSGEGVAGLTTANTGKSGIPEATQIDPQTAINYFNEAATQYSTSALTGLGAYDQAVQTASQQITTSTQQANTTLTPLSNAGTAAVNQYMAMLGVSVPTTNTSLEQNMEQLGQSYLSATDTYSSALAALGPAPTAESVLAASPTLQAQYAAVNASGANGIPAGQVTPAEFIANTGNNTNGGVNALQQAQAAYQTQLAGITGTYSSATAPIESQVAAEDPGDTQAIQAFMTANPNATSAQMNSFIQTLPGVTGSGSAGAGSTGTVSPANAIATADPWLAPLQAQEQANLINTSQFQTGMNNDSALLNGLLGTTGSSTTAYTNPTLAQSASQQVSSAYPLQGQQGGGTATTGTSAGGLSNSGTTMGGGTTNVGQSPTSNATGSSSSTGWNTYAPAGDTSAMGSQAINSALNQSGGEVNGMYAAPQPPANQTQAGINAWYANNAALLSYGTGVTAAQYTAGVNGTATPSYTGGFTTDPTSGATTPNNPTQADQGVYYNNTSSNSNAAEQLYYNTLLAQGVSPTNAAAQTTNNFPNSGYTLQTPPQSLYPTTSMATPPSVSAQYGQPVTTQPWTAASTPTSSSTTGSTDTYTSSSPTSSTGSSIASVPTSSTGSSTGSSTDSTSANNSILQTLQNTPGYQFSLQQGNNAVLASAAANGMLGSGNTLAAADQYSQGLAQQTYQNSVTNAQNAYDAQESGYLTGSATNATSLANIGNQSQTAYQSYMNNLMGISTLGSQATGQIATNQINSGSAQASLTQSAGQAAINAYTGIGTAQANAQTNAGNTQNSDNIANMNAQNQMTLAALNASTSGSNAALGQTGNLLNAANNSQVAAGYNAATNSIGAGYTGNNGGYGISSGTVI</sequence>
<feature type="compositionally biased region" description="Polar residues" evidence="1">
    <location>
        <begin position="546"/>
        <end position="586"/>
    </location>
</feature>
<protein>
    <submittedName>
        <fullName evidence="2">Uncharacterized protein</fullName>
    </submittedName>
</protein>
<feature type="compositionally biased region" description="Low complexity" evidence="1">
    <location>
        <begin position="370"/>
        <end position="383"/>
    </location>
</feature>
<name>A0A6J5KHD1_9CAUD</name>
<feature type="compositionally biased region" description="Low complexity" evidence="1">
    <location>
        <begin position="391"/>
        <end position="411"/>
    </location>
</feature>
<evidence type="ECO:0000256" key="1">
    <source>
        <dbReference type="SAM" id="MobiDB-lite"/>
    </source>
</evidence>
<feature type="region of interest" description="Disordered" evidence="1">
    <location>
        <begin position="546"/>
        <end position="643"/>
    </location>
</feature>
<organism evidence="2">
    <name type="scientific">uncultured Caudovirales phage</name>
    <dbReference type="NCBI Taxonomy" id="2100421"/>
    <lineage>
        <taxon>Viruses</taxon>
        <taxon>Duplodnaviria</taxon>
        <taxon>Heunggongvirae</taxon>
        <taxon>Uroviricota</taxon>
        <taxon>Caudoviricetes</taxon>
        <taxon>Peduoviridae</taxon>
        <taxon>Maltschvirus</taxon>
        <taxon>Maltschvirus maltsch</taxon>
    </lineage>
</organism>
<gene>
    <name evidence="2" type="ORF">UFOVP1_47</name>
</gene>
<proteinExistence type="predicted"/>
<feature type="region of interest" description="Disordered" evidence="1">
    <location>
        <begin position="352"/>
        <end position="416"/>
    </location>
</feature>
<feature type="compositionally biased region" description="Polar residues" evidence="1">
    <location>
        <begin position="1"/>
        <end position="12"/>
    </location>
</feature>
<evidence type="ECO:0000313" key="2">
    <source>
        <dbReference type="EMBL" id="CAB4120945.1"/>
    </source>
</evidence>
<dbReference type="EMBL" id="LR796139">
    <property type="protein sequence ID" value="CAB4120945.1"/>
    <property type="molecule type" value="Genomic_DNA"/>
</dbReference>
<reference evidence="2" key="1">
    <citation type="submission" date="2020-04" db="EMBL/GenBank/DDBJ databases">
        <authorList>
            <person name="Chiriac C."/>
            <person name="Salcher M."/>
            <person name="Ghai R."/>
            <person name="Kavagutti S V."/>
        </authorList>
    </citation>
    <scope>NUCLEOTIDE SEQUENCE</scope>
</reference>
<feature type="compositionally biased region" description="Low complexity" evidence="1">
    <location>
        <begin position="352"/>
        <end position="362"/>
    </location>
</feature>
<accession>A0A6J5KHD1</accession>
<feature type="compositionally biased region" description="Low complexity" evidence="1">
    <location>
        <begin position="587"/>
        <end position="643"/>
    </location>
</feature>